<gene>
    <name evidence="3" type="ORF">B296_00007685</name>
</gene>
<proteinExistence type="predicted"/>
<sequence>LIFYSFVLLVGTRGALASDTARRNSVGVLSNTRPVYNFSSTRLAGRDSQRTPSVAEKLGHLSLSSNTGSDMCGKLKPQLGGRQPPPAMKAGAWHGHSAFSGRPHDIPSARGYYTRKVAG</sequence>
<feature type="region of interest" description="Disordered" evidence="1">
    <location>
        <begin position="60"/>
        <end position="109"/>
    </location>
</feature>
<dbReference type="AlphaFoldDB" id="A0A427ATW8"/>
<evidence type="ECO:0000313" key="4">
    <source>
        <dbReference type="Proteomes" id="UP000287651"/>
    </source>
</evidence>
<feature type="non-terminal residue" evidence="3">
    <location>
        <position position="1"/>
    </location>
</feature>
<evidence type="ECO:0000256" key="2">
    <source>
        <dbReference type="SAM" id="SignalP"/>
    </source>
</evidence>
<evidence type="ECO:0000313" key="3">
    <source>
        <dbReference type="EMBL" id="RRT79714.1"/>
    </source>
</evidence>
<reference evidence="3 4" key="1">
    <citation type="journal article" date="2014" name="Agronomy (Basel)">
        <title>A Draft Genome Sequence for Ensete ventricosum, the Drought-Tolerant Tree Against Hunger.</title>
        <authorList>
            <person name="Harrison J."/>
            <person name="Moore K.A."/>
            <person name="Paszkiewicz K."/>
            <person name="Jones T."/>
            <person name="Grant M."/>
            <person name="Ambacheew D."/>
            <person name="Muzemil S."/>
            <person name="Studholme D.J."/>
        </authorList>
    </citation>
    <scope>NUCLEOTIDE SEQUENCE [LARGE SCALE GENOMIC DNA]</scope>
</reference>
<feature type="signal peptide" evidence="2">
    <location>
        <begin position="1"/>
        <end position="17"/>
    </location>
</feature>
<accession>A0A427ATW8</accession>
<evidence type="ECO:0008006" key="5">
    <source>
        <dbReference type="Google" id="ProtNLM"/>
    </source>
</evidence>
<protein>
    <recommendedName>
        <fullName evidence="5">DUF4005 domain-containing protein</fullName>
    </recommendedName>
</protein>
<dbReference type="Proteomes" id="UP000287651">
    <property type="component" value="Unassembled WGS sequence"/>
</dbReference>
<keyword evidence="2" id="KW-0732">Signal</keyword>
<dbReference type="EMBL" id="AMZH03001330">
    <property type="protein sequence ID" value="RRT79714.1"/>
    <property type="molecule type" value="Genomic_DNA"/>
</dbReference>
<organism evidence="3 4">
    <name type="scientific">Ensete ventricosum</name>
    <name type="common">Abyssinian banana</name>
    <name type="synonym">Musa ensete</name>
    <dbReference type="NCBI Taxonomy" id="4639"/>
    <lineage>
        <taxon>Eukaryota</taxon>
        <taxon>Viridiplantae</taxon>
        <taxon>Streptophyta</taxon>
        <taxon>Embryophyta</taxon>
        <taxon>Tracheophyta</taxon>
        <taxon>Spermatophyta</taxon>
        <taxon>Magnoliopsida</taxon>
        <taxon>Liliopsida</taxon>
        <taxon>Zingiberales</taxon>
        <taxon>Musaceae</taxon>
        <taxon>Ensete</taxon>
    </lineage>
</organism>
<comment type="caution">
    <text evidence="3">The sequence shown here is derived from an EMBL/GenBank/DDBJ whole genome shotgun (WGS) entry which is preliminary data.</text>
</comment>
<feature type="chain" id="PRO_5019083024" description="DUF4005 domain-containing protein" evidence="2">
    <location>
        <begin position="18"/>
        <end position="119"/>
    </location>
</feature>
<evidence type="ECO:0000256" key="1">
    <source>
        <dbReference type="SAM" id="MobiDB-lite"/>
    </source>
</evidence>
<name>A0A427ATW8_ENSVE</name>